<accession>A0ACB5RA59</accession>
<dbReference type="Proteomes" id="UP001058074">
    <property type="component" value="Unassembled WGS sequence"/>
</dbReference>
<organism evidence="1 2">
    <name type="scientific">Inconstantimicrobium mannanitabidum</name>
    <dbReference type="NCBI Taxonomy" id="1604901"/>
    <lineage>
        <taxon>Bacteria</taxon>
        <taxon>Bacillati</taxon>
        <taxon>Bacillota</taxon>
        <taxon>Clostridia</taxon>
        <taxon>Eubacteriales</taxon>
        <taxon>Clostridiaceae</taxon>
        <taxon>Inconstantimicrobium</taxon>
    </lineage>
</organism>
<proteinExistence type="predicted"/>
<keyword evidence="2" id="KW-1185">Reference proteome</keyword>
<gene>
    <name evidence="1" type="ORF">rsdtw13_13320</name>
</gene>
<name>A0ACB5RA59_9CLOT</name>
<evidence type="ECO:0000313" key="1">
    <source>
        <dbReference type="EMBL" id="GKX66074.1"/>
    </source>
</evidence>
<sequence>MKRNIGILLVALFLLLVIGKLGVISTIVEKKENPIYCVDTDEKKVAITFDVNWAETDYLDDILKILKDKNVKATFFVMGGWVNYSQENQEKLKRIYEGGHEIGNHSYMHPDFKKISNTRMIEEIQKTNDIVKKVVGVTPKYFRFPSGSYNSNAVVTLRNNKYTPIQWDVDSIDWKNKSEQFEYDRIIKKAKSGSIILYHNNGKYTTKSLPRVIDKLKSDGYNFVRIDDLVFKGNYYIDVDGKQKIIN</sequence>
<protein>
    <submittedName>
        <fullName evidence="1">Polysaccharide deacetylase family sporulation protein PdaB</fullName>
    </submittedName>
</protein>
<reference evidence="1" key="1">
    <citation type="journal article" date="2025" name="Int. J. Syst. Evol. Microbiol.">
        <title>Inconstantimicrobium mannanitabidum sp. nov., a novel member of the family Clostridiaceae isolated from anoxic soil under the treatment of reductive soil disinfestation.</title>
        <authorList>
            <person name="Ueki A."/>
            <person name="Tonouchi A."/>
            <person name="Honma S."/>
            <person name="Kaku N."/>
            <person name="Ueki K."/>
        </authorList>
    </citation>
    <scope>NUCLEOTIDE SEQUENCE</scope>
    <source>
        <strain evidence="1">TW13</strain>
    </source>
</reference>
<evidence type="ECO:0000313" key="2">
    <source>
        <dbReference type="Proteomes" id="UP001058074"/>
    </source>
</evidence>
<comment type="caution">
    <text evidence="1">The sequence shown here is derived from an EMBL/GenBank/DDBJ whole genome shotgun (WGS) entry which is preliminary data.</text>
</comment>
<dbReference type="EMBL" id="BROD01000001">
    <property type="protein sequence ID" value="GKX66074.1"/>
    <property type="molecule type" value="Genomic_DNA"/>
</dbReference>